<protein>
    <submittedName>
        <fullName evidence="1">Uncharacterized protein</fullName>
    </submittedName>
</protein>
<accession>A0A1B6IM20</accession>
<feature type="non-terminal residue" evidence="1">
    <location>
        <position position="118"/>
    </location>
</feature>
<feature type="non-terminal residue" evidence="1">
    <location>
        <position position="1"/>
    </location>
</feature>
<name>A0A1B6IM20_9HEMI</name>
<reference evidence="1" key="1">
    <citation type="submission" date="2015-11" db="EMBL/GenBank/DDBJ databases">
        <title>De novo transcriptome assembly of four potential Pierce s Disease insect vectors from Arizona vineyards.</title>
        <authorList>
            <person name="Tassone E.E."/>
        </authorList>
    </citation>
    <scope>NUCLEOTIDE SEQUENCE</scope>
</reference>
<gene>
    <name evidence="1" type="ORF">g.3301</name>
</gene>
<evidence type="ECO:0000313" key="1">
    <source>
        <dbReference type="EMBL" id="JAS87964.1"/>
    </source>
</evidence>
<proteinExistence type="predicted"/>
<dbReference type="EMBL" id="GECU01019742">
    <property type="protein sequence ID" value="JAS87964.1"/>
    <property type="molecule type" value="Transcribed_RNA"/>
</dbReference>
<dbReference type="AlphaFoldDB" id="A0A1B6IM20"/>
<sequence length="118" mass="13515">GDQRKEVLTKRLHVSAHVFRCELANKIMGKKDLESPNLFNESVLRKAKQEENDLSYNVVHGSDPVVCLGLMKHSYSHCGSIRDIGVDKTFVRYHTETQMEIYKNFSRHSYTSVSIDAT</sequence>
<organism evidence="1">
    <name type="scientific">Homalodisca liturata</name>
    <dbReference type="NCBI Taxonomy" id="320908"/>
    <lineage>
        <taxon>Eukaryota</taxon>
        <taxon>Metazoa</taxon>
        <taxon>Ecdysozoa</taxon>
        <taxon>Arthropoda</taxon>
        <taxon>Hexapoda</taxon>
        <taxon>Insecta</taxon>
        <taxon>Pterygota</taxon>
        <taxon>Neoptera</taxon>
        <taxon>Paraneoptera</taxon>
        <taxon>Hemiptera</taxon>
        <taxon>Auchenorrhyncha</taxon>
        <taxon>Membracoidea</taxon>
        <taxon>Cicadellidae</taxon>
        <taxon>Cicadellinae</taxon>
        <taxon>Proconiini</taxon>
        <taxon>Homalodisca</taxon>
    </lineage>
</organism>